<dbReference type="InterPro" id="IPR002634">
    <property type="entry name" value="BolA"/>
</dbReference>
<dbReference type="PANTHER" id="PTHR46230">
    <property type="match status" value="1"/>
</dbReference>
<dbReference type="Pfam" id="PF01722">
    <property type="entry name" value="BolA"/>
    <property type="match status" value="1"/>
</dbReference>
<dbReference type="InterPro" id="IPR020070">
    <property type="entry name" value="Ribosomal_bL9_N"/>
</dbReference>
<dbReference type="OrthoDB" id="411584at2759"/>
<evidence type="ECO:0000256" key="4">
    <source>
        <dbReference type="SAM" id="Coils"/>
    </source>
</evidence>
<gene>
    <name evidence="7" type="ORF">PSFLO_03087</name>
</gene>
<dbReference type="PANTHER" id="PTHR46230:SF7">
    <property type="entry name" value="BOLA-LIKE PROTEIN 1"/>
    <property type="match status" value="1"/>
</dbReference>
<name>A0A5C3EZS9_9BASI</name>
<keyword evidence="3" id="KW-0687">Ribonucleoprotein</keyword>
<evidence type="ECO:0000259" key="6">
    <source>
        <dbReference type="Pfam" id="PF01281"/>
    </source>
</evidence>
<reference evidence="7 8" key="1">
    <citation type="submission" date="2018-03" db="EMBL/GenBank/DDBJ databases">
        <authorList>
            <person name="Guldener U."/>
        </authorList>
    </citation>
    <scope>NUCLEOTIDE SEQUENCE [LARGE SCALE GENOMIC DNA]</scope>
    <source>
        <strain evidence="7 8">DAOM196992</strain>
    </source>
</reference>
<keyword evidence="2" id="KW-0689">Ribosomal protein</keyword>
<dbReference type="InterPro" id="IPR036935">
    <property type="entry name" value="Ribosomal_bL9_N_sf"/>
</dbReference>
<dbReference type="GO" id="GO:0044572">
    <property type="term" value="P:[4Fe-4S] cluster assembly"/>
    <property type="evidence" value="ECO:0007669"/>
    <property type="project" value="TreeGrafter"/>
</dbReference>
<keyword evidence="4" id="KW-0175">Coiled coil</keyword>
<dbReference type="EMBL" id="OOIP01000007">
    <property type="protein sequence ID" value="SPO37612.1"/>
    <property type="molecule type" value="Genomic_DNA"/>
</dbReference>
<dbReference type="InterPro" id="IPR036065">
    <property type="entry name" value="BolA-like_sf"/>
</dbReference>
<feature type="domain" description="Ribosomal protein L9" evidence="6">
    <location>
        <begin position="13"/>
        <end position="46"/>
    </location>
</feature>
<dbReference type="Gene3D" id="3.30.300.90">
    <property type="entry name" value="BolA-like"/>
    <property type="match status" value="1"/>
</dbReference>
<dbReference type="Pfam" id="PF01281">
    <property type="entry name" value="Ribosomal_L9_N"/>
    <property type="match status" value="1"/>
</dbReference>
<dbReference type="Proteomes" id="UP000323386">
    <property type="component" value="Unassembled WGS sequence"/>
</dbReference>
<keyword evidence="8" id="KW-1185">Reference proteome</keyword>
<evidence type="ECO:0000256" key="1">
    <source>
        <dbReference type="ARBA" id="ARBA00010605"/>
    </source>
</evidence>
<feature type="coiled-coil region" evidence="4">
    <location>
        <begin position="55"/>
        <end position="89"/>
    </location>
</feature>
<accession>A0A5C3EZS9</accession>
<evidence type="ECO:0000256" key="5">
    <source>
        <dbReference type="SAM" id="MobiDB-lite"/>
    </source>
</evidence>
<feature type="compositionally biased region" description="Basic and acidic residues" evidence="5">
    <location>
        <begin position="350"/>
        <end position="366"/>
    </location>
</feature>
<evidence type="ECO:0000313" key="7">
    <source>
        <dbReference type="EMBL" id="SPO37612.1"/>
    </source>
</evidence>
<organism evidence="7 8">
    <name type="scientific">Pseudozyma flocculosa</name>
    <dbReference type="NCBI Taxonomy" id="84751"/>
    <lineage>
        <taxon>Eukaryota</taxon>
        <taxon>Fungi</taxon>
        <taxon>Dikarya</taxon>
        <taxon>Basidiomycota</taxon>
        <taxon>Ustilaginomycotina</taxon>
        <taxon>Ustilaginomycetes</taxon>
        <taxon>Ustilaginales</taxon>
        <taxon>Ustilaginaceae</taxon>
        <taxon>Pseudozyma</taxon>
    </lineage>
</organism>
<evidence type="ECO:0000313" key="8">
    <source>
        <dbReference type="Proteomes" id="UP000323386"/>
    </source>
</evidence>
<dbReference type="GO" id="GO:1990904">
    <property type="term" value="C:ribonucleoprotein complex"/>
    <property type="evidence" value="ECO:0007669"/>
    <property type="project" value="UniProtKB-KW"/>
</dbReference>
<sequence length="528" mass="57650">MRPSSVCSLAQSLLVDTPGLGKAGHVCLVQPGRMRNALLPSKQAVYQPLPSLTERLREEAANKLLEQQIAEVKQQLEAQKARAEVQKDLGPVQLLSLRRKLERVPHITLLRRTTRESNVPAGQLPDPPLQIQGSVSVDQIVDLLRERYRVFELETDFAKDGIPAPLNRLTAQQISNACKFNIVSEQSEDSEKPGKIKRTGKYELLVKIHATKTEVRIPFTVLPFRPAKSKATISTATPPPRAMSTPAGARAFSSSAASKAPTGIENSMRSKIEAAFAPAEINIRNDSSKHAHHAAMAAQGGGNGETHFFVEVISDAFEGMTQIKRHRAVNALMADEFEKGLHALSLRTKTSKEVERANSPRVRTEVSDGTTCPNTPSSATSNAADTASTSTSTSTSTHLPSPVDDASYWTAPESSLHPTSPTPGRARPGSEGEPTLDEHLRQSRKFFRRVTKNEDAPPARWQRIANVLGGIAGSAAAFYLVAMADFGEKEHCFTPLRKALFGDERGWNPFRVDEDPRFAPTRTGDKLV</sequence>
<dbReference type="SUPFAM" id="SSF82657">
    <property type="entry name" value="BolA-like"/>
    <property type="match status" value="1"/>
</dbReference>
<comment type="similarity">
    <text evidence="1">Belongs to the bacterial ribosomal protein bL9 family.</text>
</comment>
<protein>
    <recommendedName>
        <fullName evidence="6">Ribosomal protein L9 domain-containing protein</fullName>
    </recommendedName>
</protein>
<proteinExistence type="inferred from homology"/>
<evidence type="ECO:0000256" key="2">
    <source>
        <dbReference type="ARBA" id="ARBA00022980"/>
    </source>
</evidence>
<feature type="region of interest" description="Disordered" evidence="5">
    <location>
        <begin position="348"/>
        <end position="440"/>
    </location>
</feature>
<dbReference type="GO" id="GO:0005840">
    <property type="term" value="C:ribosome"/>
    <property type="evidence" value="ECO:0007669"/>
    <property type="project" value="UniProtKB-KW"/>
</dbReference>
<dbReference type="AlphaFoldDB" id="A0A5C3EZS9"/>
<evidence type="ECO:0000256" key="3">
    <source>
        <dbReference type="ARBA" id="ARBA00023274"/>
    </source>
</evidence>
<feature type="compositionally biased region" description="Low complexity" evidence="5">
    <location>
        <begin position="375"/>
        <end position="397"/>
    </location>
</feature>
<dbReference type="Gene3D" id="3.40.5.10">
    <property type="entry name" value="Ribosomal protein L9, N-terminal domain"/>
    <property type="match status" value="1"/>
</dbReference>
<dbReference type="GO" id="GO:0005759">
    <property type="term" value="C:mitochondrial matrix"/>
    <property type="evidence" value="ECO:0007669"/>
    <property type="project" value="TreeGrafter"/>
</dbReference>